<dbReference type="PROSITE" id="PS00444">
    <property type="entry name" value="POLYPRENYL_SYNTHASE_2"/>
    <property type="match status" value="1"/>
</dbReference>
<dbReference type="InterPro" id="IPR033749">
    <property type="entry name" value="Polyprenyl_synt_CS"/>
</dbReference>
<dbReference type="PATRIC" id="fig|1758689.4.peg.2919"/>
<keyword evidence="8" id="KW-1185">Reference proteome</keyword>
<proteinExistence type="inferred from homology"/>
<dbReference type="GO" id="GO:0008299">
    <property type="term" value="P:isoprenoid biosynthetic process"/>
    <property type="evidence" value="ECO:0007669"/>
    <property type="project" value="InterPro"/>
</dbReference>
<dbReference type="GO" id="GO:0004337">
    <property type="term" value="F:(2E,6E)-farnesyl diphosphate synthase activity"/>
    <property type="evidence" value="ECO:0007669"/>
    <property type="project" value="UniProtKB-EC"/>
</dbReference>
<dbReference type="GO" id="GO:0004311">
    <property type="term" value="F:geranylgeranyl diphosphate synthase activity"/>
    <property type="evidence" value="ECO:0007669"/>
    <property type="project" value="UniProtKB-EC"/>
</dbReference>
<dbReference type="KEGG" id="serj:SGUI_2796"/>
<keyword evidence="3 6" id="KW-0808">Transferase</keyword>
<evidence type="ECO:0000256" key="3">
    <source>
        <dbReference type="ARBA" id="ARBA00022679"/>
    </source>
</evidence>
<dbReference type="CDD" id="cd00685">
    <property type="entry name" value="Trans_IPPS_HT"/>
    <property type="match status" value="1"/>
</dbReference>
<dbReference type="EC" id="2.5.1.1" evidence="7"/>
<dbReference type="SFLD" id="SFLDS00005">
    <property type="entry name" value="Isoprenoid_Synthase_Type_I"/>
    <property type="match status" value="1"/>
</dbReference>
<dbReference type="InterPro" id="IPR000092">
    <property type="entry name" value="Polyprenyl_synt"/>
</dbReference>
<dbReference type="OrthoDB" id="4497239at2"/>
<name>A0A1B1NFI3_9MICO</name>
<dbReference type="AlphaFoldDB" id="A0A1B1NFI3"/>
<evidence type="ECO:0000256" key="1">
    <source>
        <dbReference type="ARBA" id="ARBA00001946"/>
    </source>
</evidence>
<dbReference type="STRING" id="1758689.SGUI_2796"/>
<dbReference type="EC" id="2.5.1.90" evidence="7"/>
<accession>A0A1B1NFI3</accession>
<evidence type="ECO:0000256" key="5">
    <source>
        <dbReference type="ARBA" id="ARBA00022842"/>
    </source>
</evidence>
<dbReference type="EC" id="2.5.1.10" evidence="7"/>
<protein>
    <submittedName>
        <fullName evidence="7">Octaprenyl diphosphate synthase</fullName>
        <ecNumber evidence="7">2.5.1.1</ecNumber>
        <ecNumber evidence="7">2.5.1.10</ecNumber>
        <ecNumber evidence="7">2.5.1.29</ecNumber>
        <ecNumber evidence="7">2.5.1.90</ecNumber>
    </submittedName>
</protein>
<keyword evidence="5" id="KW-0460">Magnesium</keyword>
<dbReference type="EMBL" id="CP014989">
    <property type="protein sequence ID" value="ANS80192.1"/>
    <property type="molecule type" value="Genomic_DNA"/>
</dbReference>
<comment type="cofactor">
    <cofactor evidence="1">
        <name>Mg(2+)</name>
        <dbReference type="ChEBI" id="CHEBI:18420"/>
    </cofactor>
</comment>
<dbReference type="GO" id="GO:0004161">
    <property type="term" value="F:dimethylallyltranstransferase activity"/>
    <property type="evidence" value="ECO:0007669"/>
    <property type="project" value="UniProtKB-EC"/>
</dbReference>
<dbReference type="RefSeq" id="WP_066641399.1">
    <property type="nucleotide sequence ID" value="NZ_CP014989.1"/>
</dbReference>
<dbReference type="Pfam" id="PF00348">
    <property type="entry name" value="polyprenyl_synt"/>
    <property type="match status" value="1"/>
</dbReference>
<dbReference type="SUPFAM" id="SSF48576">
    <property type="entry name" value="Terpenoid synthases"/>
    <property type="match status" value="1"/>
</dbReference>
<dbReference type="PANTHER" id="PTHR12001">
    <property type="entry name" value="GERANYLGERANYL PYROPHOSPHATE SYNTHASE"/>
    <property type="match status" value="1"/>
</dbReference>
<organism evidence="7 8">
    <name type="scientific">Serinicoccus hydrothermalis</name>
    <dbReference type="NCBI Taxonomy" id="1758689"/>
    <lineage>
        <taxon>Bacteria</taxon>
        <taxon>Bacillati</taxon>
        <taxon>Actinomycetota</taxon>
        <taxon>Actinomycetes</taxon>
        <taxon>Micrococcales</taxon>
        <taxon>Ornithinimicrobiaceae</taxon>
        <taxon>Serinicoccus</taxon>
    </lineage>
</organism>
<dbReference type="InterPro" id="IPR008949">
    <property type="entry name" value="Isoprenoid_synthase_dom_sf"/>
</dbReference>
<dbReference type="Gene3D" id="1.10.600.10">
    <property type="entry name" value="Farnesyl Diphosphate Synthase"/>
    <property type="match status" value="1"/>
</dbReference>
<dbReference type="GO" id="GO:0106350">
    <property type="term" value="F:all-trans-octaprenyl-diphosphate synthase activity"/>
    <property type="evidence" value="ECO:0007669"/>
    <property type="project" value="UniProtKB-EC"/>
</dbReference>
<dbReference type="GO" id="GO:0046872">
    <property type="term" value="F:metal ion binding"/>
    <property type="evidence" value="ECO:0007669"/>
    <property type="project" value="UniProtKB-KW"/>
</dbReference>
<evidence type="ECO:0000256" key="4">
    <source>
        <dbReference type="ARBA" id="ARBA00022723"/>
    </source>
</evidence>
<dbReference type="EC" id="2.5.1.29" evidence="7"/>
<dbReference type="PANTHER" id="PTHR12001:SF69">
    <property type="entry name" value="ALL TRANS-POLYPRENYL-DIPHOSPHATE SYNTHASE PDSS1"/>
    <property type="match status" value="1"/>
</dbReference>
<evidence type="ECO:0000313" key="8">
    <source>
        <dbReference type="Proteomes" id="UP000092482"/>
    </source>
</evidence>
<dbReference type="SFLD" id="SFLDG01017">
    <property type="entry name" value="Polyprenyl_Transferase_Like"/>
    <property type="match status" value="1"/>
</dbReference>
<comment type="similarity">
    <text evidence="2 6">Belongs to the FPP/GGPP synthase family.</text>
</comment>
<evidence type="ECO:0000313" key="7">
    <source>
        <dbReference type="EMBL" id="ANS80192.1"/>
    </source>
</evidence>
<keyword evidence="4" id="KW-0479">Metal-binding</keyword>
<reference evidence="7 8" key="1">
    <citation type="submission" date="2016-03" db="EMBL/GenBank/DDBJ databases">
        <title>Shallow-sea hydrothermal system.</title>
        <authorList>
            <person name="Tang K."/>
        </authorList>
    </citation>
    <scope>NUCLEOTIDE SEQUENCE [LARGE SCALE GENOMIC DNA]</scope>
    <source>
        <strain evidence="7 8">JLT9</strain>
    </source>
</reference>
<sequence length="332" mass="35041">MRPPSIPGADEELTSRVEAGLARVSQRLAEVVDHDDPFVSEANHHLAAAGGKGFRPLLTLLSSEVGTGWDEQVVDAAVGVELTHLASLYHDDVMDEAELRRGVQSANARYGNSTAILVGDLLFGTASSVVAGLGAQAVRIQADTFIRLCAGQIRDDRQADADLPSDQAVQAYLEILADKTGALIATAARYGAMFGGCDEATTRTLTAYGEKVGVVFQLADDLLDVASDAQESGKTPGTDLREGKATLPVLYARSSEDPADARLLELTRGPIEDPDDLAEALSLLRGHPAMAQAREQTLHVAAQARELLDDLPASPARAALQALVDGVADRSR</sequence>
<evidence type="ECO:0000256" key="2">
    <source>
        <dbReference type="ARBA" id="ARBA00006706"/>
    </source>
</evidence>
<evidence type="ECO:0000256" key="6">
    <source>
        <dbReference type="RuleBase" id="RU004466"/>
    </source>
</evidence>
<dbReference type="Proteomes" id="UP000092482">
    <property type="component" value="Chromosome"/>
</dbReference>
<gene>
    <name evidence="7" type="ORF">SGUI_2796</name>
</gene>